<organism evidence="2 3">
    <name type="scientific">Pedobacter chitinilyticus</name>
    <dbReference type="NCBI Taxonomy" id="2233776"/>
    <lineage>
        <taxon>Bacteria</taxon>
        <taxon>Pseudomonadati</taxon>
        <taxon>Bacteroidota</taxon>
        <taxon>Sphingobacteriia</taxon>
        <taxon>Sphingobacteriales</taxon>
        <taxon>Sphingobacteriaceae</taxon>
        <taxon>Pedobacter</taxon>
    </lineage>
</organism>
<sequence>MKINRKNIIYILLASFGLSTFSCTKDFNEVNTDPLGKPTATPEQLLAPTLVNLMSTNMLRNRNFNNELMQVTVEVSQSEGRVFRYDVRRTQADNTWNGWYVNLTNIKDIYDIASKPETLNESYQGISLIVQAWVYSLLTDTYGDVPYTQANDGKNNLQPAFDKQKDIYADLFKKLEQANDLLKTGKAIAPQSDPVYKGDVAKWRKLGNSLYLRLLLRVSGKAEAATAAVAKMKEIIDINPANYPVITNNDQSTTNPNGDNGRLLWTGSNSAAALYTSPFMASIRPNDFRAIGLCDFFLGKLMSWGHPCVINMGAPSYTSRWSIDGVEGIPSGYVPNAITSILAHFNADDDVDGTGTSPRKKSYNLQRDAYTGIIMNVAELSFIKAEAAAKGWINGDAGNFYYKGIADAINYWRPNFVTSTSDANFINYLTVNNLLWNPALPLDDATYGNNSKMEMIHLQKYYAMFLVDFQQWFEYRRTGHPQLPKGAGLVNGGRMPARLFYPTITQSTNPTNYKNAIAAQGADDINTLVWWQKP</sequence>
<accession>A0A3S3QI46</accession>
<dbReference type="PROSITE" id="PS51257">
    <property type="entry name" value="PROKAR_LIPOPROTEIN"/>
    <property type="match status" value="1"/>
</dbReference>
<reference evidence="2 3" key="1">
    <citation type="submission" date="2018-06" db="EMBL/GenBank/DDBJ databases">
        <title>Pedobacter endophyticus sp. nov., an endophytic bacterium isolated from a leaf of Triticum aestivum.</title>
        <authorList>
            <person name="Zhang L."/>
        </authorList>
    </citation>
    <scope>NUCLEOTIDE SEQUENCE [LARGE SCALE GENOMIC DNA]</scope>
    <source>
        <strain evidence="2 3">CM134L-2</strain>
    </source>
</reference>
<dbReference type="SUPFAM" id="SSF48452">
    <property type="entry name" value="TPR-like"/>
    <property type="match status" value="1"/>
</dbReference>
<dbReference type="AlphaFoldDB" id="A0A3S3QI46"/>
<dbReference type="Pfam" id="PF12771">
    <property type="entry name" value="SusD-like_2"/>
    <property type="match status" value="1"/>
</dbReference>
<dbReference type="RefSeq" id="WP_113646186.1">
    <property type="nucleotide sequence ID" value="NZ_QMHN01000001.1"/>
</dbReference>
<evidence type="ECO:0000256" key="1">
    <source>
        <dbReference type="SAM" id="SignalP"/>
    </source>
</evidence>
<feature type="signal peptide" evidence="1">
    <location>
        <begin position="1"/>
        <end position="24"/>
    </location>
</feature>
<dbReference type="InterPro" id="IPR011990">
    <property type="entry name" value="TPR-like_helical_dom_sf"/>
</dbReference>
<protein>
    <submittedName>
        <fullName evidence="2">SusD/RagB family nutrient-binding outer membrane lipoprotein</fullName>
    </submittedName>
</protein>
<dbReference type="Gene3D" id="1.25.40.390">
    <property type="match status" value="1"/>
</dbReference>
<dbReference type="OrthoDB" id="9766256at2"/>
<keyword evidence="3" id="KW-1185">Reference proteome</keyword>
<evidence type="ECO:0000313" key="2">
    <source>
        <dbReference type="EMBL" id="RWU10699.1"/>
    </source>
</evidence>
<proteinExistence type="predicted"/>
<dbReference type="InterPro" id="IPR041662">
    <property type="entry name" value="SusD-like_2"/>
</dbReference>
<name>A0A3S3QI46_9SPHI</name>
<comment type="caution">
    <text evidence="2">The sequence shown here is derived from an EMBL/GenBank/DDBJ whole genome shotgun (WGS) entry which is preliminary data.</text>
</comment>
<keyword evidence="2" id="KW-0449">Lipoprotein</keyword>
<feature type="chain" id="PRO_5018681305" evidence="1">
    <location>
        <begin position="25"/>
        <end position="534"/>
    </location>
</feature>
<dbReference type="Proteomes" id="UP000284120">
    <property type="component" value="Unassembled WGS sequence"/>
</dbReference>
<evidence type="ECO:0000313" key="3">
    <source>
        <dbReference type="Proteomes" id="UP000284120"/>
    </source>
</evidence>
<dbReference type="EMBL" id="SAYW01000001">
    <property type="protein sequence ID" value="RWU10699.1"/>
    <property type="molecule type" value="Genomic_DNA"/>
</dbReference>
<gene>
    <name evidence="2" type="ORF">DPV69_05020</name>
</gene>
<keyword evidence="1" id="KW-0732">Signal</keyword>